<sequence>MGNYRLRLSDMMPNAWFNKLSQPQRNQPMPTKKTTNPQAQAPPNHHLLQPFIPNRDFSSPLHPKAFDTHFPFDSPRKSTTHKQPRRMIPAIITSSTPSTSSSLSISSSCRGSVSDSDSDIHSSYCISTKNDVTAASFSQLDLELELELPSIITKPAKKVQTAAEETTVDVKPKKAAPAIRRLRMRTSSTSPGTRTRTSSAAAAAEKVRVVRKKSGLSESFAVVKSTSDPRSDFRESMMEMIVENGLSSSNELEDLLACYLSLNSNEYHHVIVGVFEEIWFDISNDFVRK</sequence>
<evidence type="ECO:0000256" key="7">
    <source>
        <dbReference type="SAM" id="MobiDB-lite"/>
    </source>
</evidence>
<keyword evidence="2 6" id="KW-0678">Repressor</keyword>
<evidence type="ECO:0000256" key="1">
    <source>
        <dbReference type="ARBA" id="ARBA00004123"/>
    </source>
</evidence>
<keyword evidence="5 6" id="KW-0539">Nucleus</keyword>
<dbReference type="GO" id="GO:0005634">
    <property type="term" value="C:nucleus"/>
    <property type="evidence" value="ECO:0007669"/>
    <property type="project" value="UniProtKB-SubCell"/>
</dbReference>
<comment type="caution">
    <text evidence="9">The sequence shown here is derived from an EMBL/GenBank/DDBJ whole genome shotgun (WGS) entry which is preliminary data.</text>
</comment>
<proteinExistence type="predicted"/>
<evidence type="ECO:0000313" key="10">
    <source>
        <dbReference type="Proteomes" id="UP001140949"/>
    </source>
</evidence>
<dbReference type="GO" id="GO:0003677">
    <property type="term" value="F:DNA binding"/>
    <property type="evidence" value="ECO:0007669"/>
    <property type="project" value="InterPro"/>
</dbReference>
<evidence type="ECO:0000259" key="8">
    <source>
        <dbReference type="PROSITE" id="PS51754"/>
    </source>
</evidence>
<evidence type="ECO:0000256" key="3">
    <source>
        <dbReference type="ARBA" id="ARBA00023015"/>
    </source>
</evidence>
<evidence type="ECO:0000256" key="2">
    <source>
        <dbReference type="ARBA" id="ARBA00022491"/>
    </source>
</evidence>
<dbReference type="Pfam" id="PF04844">
    <property type="entry name" value="Ovate"/>
    <property type="match status" value="1"/>
</dbReference>
<feature type="region of interest" description="Disordered" evidence="7">
    <location>
        <begin position="20"/>
        <end position="43"/>
    </location>
</feature>
<dbReference type="NCBIfam" id="TIGR01568">
    <property type="entry name" value="A_thal_3678"/>
    <property type="match status" value="1"/>
</dbReference>
<keyword evidence="4 6" id="KW-0804">Transcription</keyword>
<dbReference type="PANTHER" id="PTHR33057">
    <property type="entry name" value="TRANSCRIPTION REPRESSOR OFP7-RELATED"/>
    <property type="match status" value="1"/>
</dbReference>
<dbReference type="PANTHER" id="PTHR33057:SF82">
    <property type="entry name" value="TRANSCRIPTION REPRESSOR OFP5"/>
    <property type="match status" value="1"/>
</dbReference>
<comment type="function">
    <text evidence="6">Transcriptional repressor that regulates multiple aspects of plant growth and development.</text>
</comment>
<keyword evidence="10" id="KW-1185">Reference proteome</keyword>
<reference evidence="9" key="2">
    <citation type="submission" date="2023-04" db="EMBL/GenBank/DDBJ databases">
        <authorList>
            <person name="Bruccoleri R.E."/>
            <person name="Oakeley E.J."/>
            <person name="Faust A.-M."/>
            <person name="Dessus-Babus S."/>
            <person name="Altorfer M."/>
            <person name="Burckhardt D."/>
            <person name="Oertli M."/>
            <person name="Naumann U."/>
            <person name="Petersen F."/>
            <person name="Wong J."/>
        </authorList>
    </citation>
    <scope>NUCLEOTIDE SEQUENCE</scope>
    <source>
        <strain evidence="9">GSM-AAB239-AS_SAM_17_03QT</strain>
        <tissue evidence="9">Leaf</tissue>
    </source>
</reference>
<protein>
    <recommendedName>
        <fullName evidence="6">Transcription repressor</fullName>
    </recommendedName>
    <alternativeName>
        <fullName evidence="6">Ovate family protein</fullName>
    </alternativeName>
</protein>
<gene>
    <name evidence="9" type="ORF">M6B38_305385</name>
</gene>
<dbReference type="GO" id="GO:0045892">
    <property type="term" value="P:negative regulation of DNA-templated transcription"/>
    <property type="evidence" value="ECO:0007669"/>
    <property type="project" value="UniProtKB-UniRule"/>
</dbReference>
<organism evidence="9 10">
    <name type="scientific">Iris pallida</name>
    <name type="common">Sweet iris</name>
    <dbReference type="NCBI Taxonomy" id="29817"/>
    <lineage>
        <taxon>Eukaryota</taxon>
        <taxon>Viridiplantae</taxon>
        <taxon>Streptophyta</taxon>
        <taxon>Embryophyta</taxon>
        <taxon>Tracheophyta</taxon>
        <taxon>Spermatophyta</taxon>
        <taxon>Magnoliopsida</taxon>
        <taxon>Liliopsida</taxon>
        <taxon>Asparagales</taxon>
        <taxon>Iridaceae</taxon>
        <taxon>Iridoideae</taxon>
        <taxon>Irideae</taxon>
        <taxon>Iris</taxon>
    </lineage>
</organism>
<evidence type="ECO:0000313" key="9">
    <source>
        <dbReference type="EMBL" id="KAJ6841799.1"/>
    </source>
</evidence>
<accession>A0AAX6HL40</accession>
<dbReference type="InterPro" id="IPR006458">
    <property type="entry name" value="Ovate_C"/>
</dbReference>
<dbReference type="InterPro" id="IPR038933">
    <property type="entry name" value="Ovate"/>
</dbReference>
<dbReference type="PROSITE" id="PS51754">
    <property type="entry name" value="OVATE"/>
    <property type="match status" value="1"/>
</dbReference>
<name>A0AAX6HL40_IRIPA</name>
<comment type="subcellular location">
    <subcellularLocation>
        <location evidence="1 6">Nucleus</location>
    </subcellularLocation>
</comment>
<evidence type="ECO:0000256" key="4">
    <source>
        <dbReference type="ARBA" id="ARBA00023163"/>
    </source>
</evidence>
<dbReference type="Proteomes" id="UP001140949">
    <property type="component" value="Unassembled WGS sequence"/>
</dbReference>
<dbReference type="EMBL" id="JANAVB010008398">
    <property type="protein sequence ID" value="KAJ6841799.1"/>
    <property type="molecule type" value="Genomic_DNA"/>
</dbReference>
<keyword evidence="3 6" id="KW-0805">Transcription regulation</keyword>
<evidence type="ECO:0000256" key="6">
    <source>
        <dbReference type="RuleBase" id="RU367028"/>
    </source>
</evidence>
<dbReference type="InterPro" id="IPR025830">
    <property type="entry name" value="DNA_bnd_dom_ovate"/>
</dbReference>
<evidence type="ECO:0000256" key="5">
    <source>
        <dbReference type="ARBA" id="ARBA00023242"/>
    </source>
</evidence>
<feature type="domain" description="OVATE" evidence="8">
    <location>
        <begin position="222"/>
        <end position="281"/>
    </location>
</feature>
<feature type="compositionally biased region" description="Polar residues" evidence="7">
    <location>
        <begin position="20"/>
        <end position="41"/>
    </location>
</feature>
<reference evidence="9" key="1">
    <citation type="journal article" date="2023" name="GigaByte">
        <title>Genome assembly of the bearded iris, Iris pallida Lam.</title>
        <authorList>
            <person name="Bruccoleri R.E."/>
            <person name="Oakeley E.J."/>
            <person name="Faust A.M.E."/>
            <person name="Altorfer M."/>
            <person name="Dessus-Babus S."/>
            <person name="Burckhardt D."/>
            <person name="Oertli M."/>
            <person name="Naumann U."/>
            <person name="Petersen F."/>
            <person name="Wong J."/>
        </authorList>
    </citation>
    <scope>NUCLEOTIDE SEQUENCE</scope>
    <source>
        <strain evidence="9">GSM-AAB239-AS_SAM_17_03QT</strain>
    </source>
</reference>
<dbReference type="Pfam" id="PF13724">
    <property type="entry name" value="DNA_binding_2"/>
    <property type="match status" value="1"/>
</dbReference>
<dbReference type="AlphaFoldDB" id="A0AAX6HL40"/>